<reference evidence="2 3" key="1">
    <citation type="submission" date="2024-01" db="EMBL/GenBank/DDBJ databases">
        <title>Genome assemblies of Stephania.</title>
        <authorList>
            <person name="Yang L."/>
        </authorList>
    </citation>
    <scope>NUCLEOTIDE SEQUENCE [LARGE SCALE GENOMIC DNA]</scope>
    <source>
        <strain evidence="2">JXDWG</strain>
        <tissue evidence="2">Leaf</tissue>
    </source>
</reference>
<keyword evidence="3" id="KW-1185">Reference proteome</keyword>
<dbReference type="AlphaFoldDB" id="A0AAP0FF46"/>
<feature type="region of interest" description="Disordered" evidence="1">
    <location>
        <begin position="1"/>
        <end position="59"/>
    </location>
</feature>
<name>A0AAP0FF46_9MAGN</name>
<feature type="region of interest" description="Disordered" evidence="1">
    <location>
        <begin position="132"/>
        <end position="233"/>
    </location>
</feature>
<gene>
    <name evidence="2" type="ORF">Scep_022437</name>
</gene>
<evidence type="ECO:0000313" key="2">
    <source>
        <dbReference type="EMBL" id="KAK9105593.1"/>
    </source>
</evidence>
<feature type="compositionally biased region" description="Basic and acidic residues" evidence="1">
    <location>
        <begin position="29"/>
        <end position="48"/>
    </location>
</feature>
<feature type="compositionally biased region" description="Basic and acidic residues" evidence="1">
    <location>
        <begin position="210"/>
        <end position="226"/>
    </location>
</feature>
<organism evidence="2 3">
    <name type="scientific">Stephania cephalantha</name>
    <dbReference type="NCBI Taxonomy" id="152367"/>
    <lineage>
        <taxon>Eukaryota</taxon>
        <taxon>Viridiplantae</taxon>
        <taxon>Streptophyta</taxon>
        <taxon>Embryophyta</taxon>
        <taxon>Tracheophyta</taxon>
        <taxon>Spermatophyta</taxon>
        <taxon>Magnoliopsida</taxon>
        <taxon>Ranunculales</taxon>
        <taxon>Menispermaceae</taxon>
        <taxon>Menispermoideae</taxon>
        <taxon>Cissampelideae</taxon>
        <taxon>Stephania</taxon>
    </lineage>
</organism>
<evidence type="ECO:0000256" key="1">
    <source>
        <dbReference type="SAM" id="MobiDB-lite"/>
    </source>
</evidence>
<sequence length="233" mass="25615">MTVTDPKLSVEDQYQSGRSSYGASLRKGTPWEKGKELVQESKESRPDDNDVDMLSPAIDHEGKRMILSKPIKRPSDTIGNEPSLGMQRASFASMPLEYYEEDILEGVGELLGRFVKIHSVCFHYGRIGHTSEGCAKSAPVLSNQKQPPKNKKTLMSIDPDPQLPSPNNHPVPDVSMGLKPPNKPPNPAQMSIQQTNVRVRPNEVGATNDAHSETDTAMEEASRLQEDAAATRV</sequence>
<accession>A0AAP0FF46</accession>
<comment type="caution">
    <text evidence="2">The sequence shown here is derived from an EMBL/GenBank/DDBJ whole genome shotgun (WGS) entry which is preliminary data.</text>
</comment>
<dbReference type="EMBL" id="JBBNAG010000009">
    <property type="protein sequence ID" value="KAK9105593.1"/>
    <property type="molecule type" value="Genomic_DNA"/>
</dbReference>
<feature type="compositionally biased region" description="Polar residues" evidence="1">
    <location>
        <begin position="12"/>
        <end position="22"/>
    </location>
</feature>
<feature type="compositionally biased region" description="Polar residues" evidence="1">
    <location>
        <begin position="188"/>
        <end position="197"/>
    </location>
</feature>
<proteinExistence type="predicted"/>
<dbReference type="Proteomes" id="UP001419268">
    <property type="component" value="Unassembled WGS sequence"/>
</dbReference>
<evidence type="ECO:0000313" key="3">
    <source>
        <dbReference type="Proteomes" id="UP001419268"/>
    </source>
</evidence>
<protein>
    <submittedName>
        <fullName evidence="2">Uncharacterized protein</fullName>
    </submittedName>
</protein>